<evidence type="ECO:0000256" key="1">
    <source>
        <dbReference type="ARBA" id="ARBA00004328"/>
    </source>
</evidence>
<accession>A0A845Q7S9</accession>
<dbReference type="RefSeq" id="WP_160586583.1">
    <property type="nucleotide sequence ID" value="NZ_BMHN01000001.1"/>
</dbReference>
<dbReference type="GeneID" id="300653473"/>
<evidence type="ECO:0000256" key="3">
    <source>
        <dbReference type="ARBA" id="ARBA00023219"/>
    </source>
</evidence>
<gene>
    <name evidence="4" type="ORF">GTQ45_01950</name>
</gene>
<comment type="subcellular location">
    <subcellularLocation>
        <location evidence="1">Virion</location>
    </subcellularLocation>
</comment>
<dbReference type="InterPro" id="IPR020991">
    <property type="entry name" value="Connector_podovirus"/>
</dbReference>
<proteinExistence type="predicted"/>
<dbReference type="Proteomes" id="UP000470384">
    <property type="component" value="Unassembled WGS sequence"/>
</dbReference>
<name>A0A845Q7S9_9HYPH</name>
<organism evidence="4 5">
    <name type="scientific">Pyruvatibacter mobilis</name>
    <dbReference type="NCBI Taxonomy" id="1712261"/>
    <lineage>
        <taxon>Bacteria</taxon>
        <taxon>Pseudomonadati</taxon>
        <taxon>Pseudomonadota</taxon>
        <taxon>Alphaproteobacteria</taxon>
        <taxon>Hyphomicrobiales</taxon>
        <taxon>Parvibaculaceae</taxon>
        <taxon>Pyruvatibacter</taxon>
    </lineage>
</organism>
<sequence length="509" mass="56058">MTAAERYAQLEGSRTPYLTRARECAKLTIPSLMPEEGTSGSSDLPTPYQGMGARGVNNLAAKLLLALLPPSAPFFRLSIDDFALAEIAGDRPEARSEVEKTLGDIERTVMTEIEATAIRVSAFEALKQLLNAGNVLLYLPPTGGMKVFRLDRYVVKRDPMGNILEIVVKEEVSPAALPEELRKKLKDRIKSKGVNDQKTVKLFTYVRREGDKMLMHQEVEGEIVPGTKGSVPVDKSPWIALRWAKIDGEDYGRGHVEEYIGDLRSLEGLTEAIVEGSAAAAKVLFLVDPNSTTQASVIAESKNLDVRTGNADDVTVLQVDKLGDFRVALQTIEMITARLAQAFLLMESVQRDAERVTAEEVRRVSSELDDALGGVYSILSQEFQHPLVRRVMYRMQEDNRLPQLPEDMVRPTIITGVEALGRGHDLNRLMMFGRVISDSLGPEAFTAAIRAEDFIKRVGTNLGIDMDGLVKSREELQADQQNSQMQALIQNLGPELVKQMGQGGGVPSQ</sequence>
<dbReference type="Pfam" id="PF12236">
    <property type="entry name" value="Head-tail_con"/>
    <property type="match status" value="1"/>
</dbReference>
<evidence type="ECO:0000256" key="2">
    <source>
        <dbReference type="ARBA" id="ARBA00022612"/>
    </source>
</evidence>
<evidence type="ECO:0000313" key="5">
    <source>
        <dbReference type="Proteomes" id="UP000470384"/>
    </source>
</evidence>
<keyword evidence="5" id="KW-1185">Reference proteome</keyword>
<dbReference type="EMBL" id="WXYQ01000001">
    <property type="protein sequence ID" value="NBG94494.1"/>
    <property type="molecule type" value="Genomic_DNA"/>
</dbReference>
<evidence type="ECO:0000313" key="4">
    <source>
        <dbReference type="EMBL" id="NBG94494.1"/>
    </source>
</evidence>
<keyword evidence="2" id="KW-1188">Viral release from host cell</keyword>
<dbReference type="OrthoDB" id="5465415at2"/>
<protein>
    <submittedName>
        <fullName evidence="4">Phage tail protein</fullName>
    </submittedName>
</protein>
<reference evidence="4 5" key="1">
    <citation type="journal article" date="2016" name="Int. J. Syst. Evol. Microbiol.">
        <title>Pyruvatibacter mobilis gen. nov., sp. nov., a marine bacterium from the culture broth of Picochlorum sp. 122.</title>
        <authorList>
            <person name="Wang G."/>
            <person name="Tang M."/>
            <person name="Wu H."/>
            <person name="Dai S."/>
            <person name="Li T."/>
            <person name="Chen C."/>
            <person name="He H."/>
            <person name="Fan J."/>
            <person name="Xiang W."/>
            <person name="Li X."/>
        </authorList>
    </citation>
    <scope>NUCLEOTIDE SEQUENCE [LARGE SCALE GENOMIC DNA]</scope>
    <source>
        <strain evidence="4 5">GYP-11</strain>
    </source>
</reference>
<comment type="caution">
    <text evidence="4">The sequence shown here is derived from an EMBL/GenBank/DDBJ whole genome shotgun (WGS) entry which is preliminary data.</text>
</comment>
<keyword evidence="3" id="KW-0231">Viral genome packaging</keyword>
<dbReference type="AlphaFoldDB" id="A0A845Q7S9"/>